<reference evidence="2 3" key="1">
    <citation type="submission" date="2016-10" db="EMBL/GenBank/DDBJ databases">
        <authorList>
            <person name="de Groot N.N."/>
        </authorList>
    </citation>
    <scope>NUCLEOTIDE SEQUENCE [LARGE SCALE GENOMIC DNA]</scope>
    <source>
        <strain evidence="2 3">CGMCC 1.10825</strain>
    </source>
</reference>
<dbReference type="OrthoDB" id="4774596at2"/>
<dbReference type="Gene3D" id="3.30.70.100">
    <property type="match status" value="1"/>
</dbReference>
<dbReference type="SUPFAM" id="SSF54909">
    <property type="entry name" value="Dimeric alpha+beta barrel"/>
    <property type="match status" value="1"/>
</dbReference>
<name>A0A1H6LCW8_9FLAO</name>
<gene>
    <name evidence="2" type="ORF">SAMN02927937_01841</name>
</gene>
<dbReference type="InterPro" id="IPR011008">
    <property type="entry name" value="Dimeric_a/b-barrel"/>
</dbReference>
<keyword evidence="3" id="KW-1185">Reference proteome</keyword>
<keyword evidence="1" id="KW-0732">Signal</keyword>
<feature type="signal peptide" evidence="1">
    <location>
        <begin position="1"/>
        <end position="24"/>
    </location>
</feature>
<dbReference type="EMBL" id="FNXE01000024">
    <property type="protein sequence ID" value="SEH86486.1"/>
    <property type="molecule type" value="Genomic_DNA"/>
</dbReference>
<dbReference type="RefSeq" id="WP_091099425.1">
    <property type="nucleotide sequence ID" value="NZ_FNXE01000024.1"/>
</dbReference>
<protein>
    <recommendedName>
        <fullName evidence="4">Antibiotic biosynthesis monooxygenase</fullName>
    </recommendedName>
</protein>
<evidence type="ECO:0000256" key="1">
    <source>
        <dbReference type="SAM" id="SignalP"/>
    </source>
</evidence>
<dbReference type="Proteomes" id="UP000199634">
    <property type="component" value="Unassembled WGS sequence"/>
</dbReference>
<evidence type="ECO:0000313" key="3">
    <source>
        <dbReference type="Proteomes" id="UP000199634"/>
    </source>
</evidence>
<sequence length="145" mass="16806">MKQSFRIITVISLMFIAFSGFTQNKNQTTMKQDHSTNHPYGEQVSIIDKITVPVRAVSEYSEKSVYIRNILRQQAGFVKYEIFQQEDEGGNLTIITIATWKNQQHLDRAKSIIQEEMKKTGLNIPEFLKQHGISMERGIYYSVDE</sequence>
<dbReference type="AlphaFoldDB" id="A0A1H6LCW8"/>
<dbReference type="STRING" id="1159016.SAMN02927937_01841"/>
<accession>A0A1H6LCW8</accession>
<feature type="chain" id="PRO_5011633895" description="Antibiotic biosynthesis monooxygenase" evidence="1">
    <location>
        <begin position="25"/>
        <end position="145"/>
    </location>
</feature>
<evidence type="ECO:0008006" key="4">
    <source>
        <dbReference type="Google" id="ProtNLM"/>
    </source>
</evidence>
<evidence type="ECO:0000313" key="2">
    <source>
        <dbReference type="EMBL" id="SEH86486.1"/>
    </source>
</evidence>
<organism evidence="2 3">
    <name type="scientific">Paenimyroides marinum</name>
    <dbReference type="NCBI Taxonomy" id="1159016"/>
    <lineage>
        <taxon>Bacteria</taxon>
        <taxon>Pseudomonadati</taxon>
        <taxon>Bacteroidota</taxon>
        <taxon>Flavobacteriia</taxon>
        <taxon>Flavobacteriales</taxon>
        <taxon>Flavobacteriaceae</taxon>
        <taxon>Paenimyroides</taxon>
    </lineage>
</organism>
<proteinExistence type="predicted"/>